<keyword evidence="5" id="KW-0472">Membrane</keyword>
<evidence type="ECO:0000256" key="4">
    <source>
        <dbReference type="ARBA" id="ARBA00022729"/>
    </source>
</evidence>
<dbReference type="CDD" id="cd06354">
    <property type="entry name" value="PBP1_PrnA-like"/>
    <property type="match status" value="1"/>
</dbReference>
<keyword evidence="6" id="KW-0449">Lipoprotein</keyword>
<feature type="domain" description="ABC transporter substrate-binding protein PnrA-like" evidence="7">
    <location>
        <begin position="36"/>
        <end position="333"/>
    </location>
</feature>
<dbReference type="OrthoDB" id="9769871at2"/>
<dbReference type="Proteomes" id="UP000243494">
    <property type="component" value="Unassembled WGS sequence"/>
</dbReference>
<dbReference type="InterPro" id="IPR003760">
    <property type="entry name" value="PnrA-like"/>
</dbReference>
<keyword evidence="4" id="KW-0732">Signal</keyword>
<evidence type="ECO:0000256" key="5">
    <source>
        <dbReference type="ARBA" id="ARBA00023136"/>
    </source>
</evidence>
<evidence type="ECO:0000259" key="7">
    <source>
        <dbReference type="Pfam" id="PF02608"/>
    </source>
</evidence>
<evidence type="ECO:0000256" key="2">
    <source>
        <dbReference type="ARBA" id="ARBA00008610"/>
    </source>
</evidence>
<name>A0A371IUB2_9FIRM</name>
<evidence type="ECO:0000256" key="1">
    <source>
        <dbReference type="ARBA" id="ARBA00004193"/>
    </source>
</evidence>
<proteinExistence type="inferred from homology"/>
<comment type="caution">
    <text evidence="8">The sequence shown here is derived from an EMBL/GenBank/DDBJ whole genome shotgun (WGS) entry which is preliminary data.</text>
</comment>
<evidence type="ECO:0000313" key="8">
    <source>
        <dbReference type="EMBL" id="RDY24068.1"/>
    </source>
</evidence>
<sequence length="334" mass="36074">MNKQMRLLIVTTMSLVLSLGLVGCSPTKKEEKKDFKVGVVLGEGGANDQSFNQSSLEGLNKAKKELGIDGKYLESNQDADYIPNIETFIDEKSDLVIGVGYTTAAAMLESAKNYPNVNFVVIDHNYKEEDKEIPKNMACVTFDEREVSYLVGVIAAKMSETGKVGFIGGMKDPNITRFEDGFVKGVKSVGSDINLLSQYANSYDDASLGKSIANQMYSKDVDVIFSAAGNVGTGAIESAKEKDKFAIGVDMDQNSLAPKNVITSAMKRVDIGVFDIIEKAKKGEFEGGKAIVYGLKEGGVGIAPSTNKNVPEDIVKYTEEQAKQIIDGKIKIGK</sequence>
<dbReference type="PANTHER" id="PTHR34296:SF2">
    <property type="entry name" value="ABC TRANSPORTER GUANOSINE-BINDING PROTEIN NUPN"/>
    <property type="match status" value="1"/>
</dbReference>
<dbReference type="InterPro" id="IPR028082">
    <property type="entry name" value="Peripla_BP_I"/>
</dbReference>
<dbReference type="SUPFAM" id="SSF53822">
    <property type="entry name" value="Periplasmic binding protein-like I"/>
    <property type="match status" value="1"/>
</dbReference>
<dbReference type="Gene3D" id="3.40.50.2300">
    <property type="match status" value="2"/>
</dbReference>
<dbReference type="PROSITE" id="PS51257">
    <property type="entry name" value="PROKAR_LIPOPROTEIN"/>
    <property type="match status" value="1"/>
</dbReference>
<keyword evidence="9" id="KW-1185">Reference proteome</keyword>
<comment type="subcellular location">
    <subcellularLocation>
        <location evidence="1">Cell membrane</location>
        <topology evidence="1">Lipid-anchor</topology>
    </subcellularLocation>
</comment>
<evidence type="ECO:0000313" key="9">
    <source>
        <dbReference type="Proteomes" id="UP000243494"/>
    </source>
</evidence>
<accession>A0A371IUB2</accession>
<dbReference type="RefSeq" id="WP_115975939.1">
    <property type="nucleotide sequence ID" value="NZ_NOJZ02000005.1"/>
</dbReference>
<reference evidence="8 9" key="1">
    <citation type="journal article" date="2017" name="Genome Announc.">
        <title>Draft Genome Sequence of Romboutsia maritimum sp. nov. Strain CCRI-22766(T), Isolated from Coastal Estuarine Mud.</title>
        <authorList>
            <person name="Maheux A.F."/>
            <person name="Boudreau D.K."/>
            <person name="Berube E."/>
            <person name="Boissinot M."/>
            <person name="Raymond F."/>
            <person name="Brodeur S."/>
            <person name="Corbeil J."/>
            <person name="Brightwell G."/>
            <person name="Broda D."/>
            <person name="Omar R.F."/>
            <person name="Bergeron M.G."/>
        </authorList>
    </citation>
    <scope>NUCLEOTIDE SEQUENCE [LARGE SCALE GENOMIC DNA]</scope>
    <source>
        <strain evidence="8 9">CCRI-22766</strain>
    </source>
</reference>
<protein>
    <submittedName>
        <fullName evidence="8">BMP family ABC transporter substrate-binding protein</fullName>
    </submittedName>
</protein>
<evidence type="ECO:0000256" key="6">
    <source>
        <dbReference type="ARBA" id="ARBA00023288"/>
    </source>
</evidence>
<dbReference type="GO" id="GO:0005886">
    <property type="term" value="C:plasma membrane"/>
    <property type="evidence" value="ECO:0007669"/>
    <property type="project" value="UniProtKB-SubCell"/>
</dbReference>
<comment type="similarity">
    <text evidence="2">Belongs to the BMP lipoprotein family.</text>
</comment>
<organism evidence="8 9">
    <name type="scientific">Romboutsia maritimum</name>
    <dbReference type="NCBI Taxonomy" id="2020948"/>
    <lineage>
        <taxon>Bacteria</taxon>
        <taxon>Bacillati</taxon>
        <taxon>Bacillota</taxon>
        <taxon>Clostridia</taxon>
        <taxon>Peptostreptococcales</taxon>
        <taxon>Peptostreptococcaceae</taxon>
        <taxon>Romboutsia</taxon>
    </lineage>
</organism>
<dbReference type="PANTHER" id="PTHR34296">
    <property type="entry name" value="TRANSCRIPTIONAL ACTIVATOR PROTEIN MED"/>
    <property type="match status" value="1"/>
</dbReference>
<dbReference type="InterPro" id="IPR050957">
    <property type="entry name" value="BMP_lipoprotein"/>
</dbReference>
<dbReference type="AlphaFoldDB" id="A0A371IUB2"/>
<evidence type="ECO:0000256" key="3">
    <source>
        <dbReference type="ARBA" id="ARBA00022475"/>
    </source>
</evidence>
<keyword evidence="3" id="KW-1003">Cell membrane</keyword>
<gene>
    <name evidence="8" type="ORF">CHF27_004425</name>
</gene>
<dbReference type="EMBL" id="NOJZ02000005">
    <property type="protein sequence ID" value="RDY24068.1"/>
    <property type="molecule type" value="Genomic_DNA"/>
</dbReference>
<dbReference type="Pfam" id="PF02608">
    <property type="entry name" value="Bmp"/>
    <property type="match status" value="1"/>
</dbReference>